<dbReference type="GO" id="GO:0005524">
    <property type="term" value="F:ATP binding"/>
    <property type="evidence" value="ECO:0007669"/>
    <property type="project" value="UniProtKB-KW"/>
</dbReference>
<evidence type="ECO:0000256" key="2">
    <source>
        <dbReference type="ARBA" id="ARBA00022598"/>
    </source>
</evidence>
<dbReference type="PROSITE" id="PS51221">
    <property type="entry name" value="TTL"/>
    <property type="match status" value="1"/>
</dbReference>
<accession>A0AAD1W8J0</accession>
<comment type="catalytic activity">
    <reaction evidence="6">
        <text>L-glutamyl-[protein] + L-glutamate + ATP = gamma-L-glutamyl-L-glutamyl-[protein] + ADP + phosphate + H(+)</text>
        <dbReference type="Rhea" id="RHEA:60144"/>
        <dbReference type="Rhea" id="RHEA-COMP:10208"/>
        <dbReference type="Rhea" id="RHEA-COMP:15517"/>
        <dbReference type="ChEBI" id="CHEBI:15378"/>
        <dbReference type="ChEBI" id="CHEBI:29973"/>
        <dbReference type="ChEBI" id="CHEBI:29985"/>
        <dbReference type="ChEBI" id="CHEBI:30616"/>
        <dbReference type="ChEBI" id="CHEBI:43474"/>
        <dbReference type="ChEBI" id="CHEBI:143622"/>
        <dbReference type="ChEBI" id="CHEBI:456216"/>
    </reaction>
    <physiologicalReaction direction="left-to-right" evidence="6">
        <dbReference type="Rhea" id="RHEA:60145"/>
    </physiologicalReaction>
</comment>
<evidence type="ECO:0000256" key="7">
    <source>
        <dbReference type="SAM" id="MobiDB-lite"/>
    </source>
</evidence>
<keyword evidence="2" id="KW-0436">Ligase</keyword>
<dbReference type="GO" id="GO:0015631">
    <property type="term" value="F:tubulin binding"/>
    <property type="evidence" value="ECO:0007669"/>
    <property type="project" value="TreeGrafter"/>
</dbReference>
<dbReference type="GO" id="GO:0000226">
    <property type="term" value="P:microtubule cytoskeleton organization"/>
    <property type="evidence" value="ECO:0007669"/>
    <property type="project" value="TreeGrafter"/>
</dbReference>
<feature type="compositionally biased region" description="Basic and acidic residues" evidence="7">
    <location>
        <begin position="10"/>
        <end position="22"/>
    </location>
</feature>
<evidence type="ECO:0000313" key="8">
    <source>
        <dbReference type="EMBL" id="CAH2292805.1"/>
    </source>
</evidence>
<evidence type="ECO:0000313" key="9">
    <source>
        <dbReference type="Proteomes" id="UP001295444"/>
    </source>
</evidence>
<feature type="region of interest" description="Disordered" evidence="7">
    <location>
        <begin position="535"/>
        <end position="590"/>
    </location>
</feature>
<keyword evidence="3" id="KW-0547">Nucleotide-binding</keyword>
<evidence type="ECO:0000256" key="6">
    <source>
        <dbReference type="ARBA" id="ARBA00049274"/>
    </source>
</evidence>
<dbReference type="InterPro" id="IPR004344">
    <property type="entry name" value="TTL/TTLL_fam"/>
</dbReference>
<feature type="compositionally biased region" description="Low complexity" evidence="7">
    <location>
        <begin position="572"/>
        <end position="581"/>
    </location>
</feature>
<dbReference type="SUPFAM" id="SSF56059">
    <property type="entry name" value="Glutathione synthetase ATP-binding domain-like"/>
    <property type="match status" value="1"/>
</dbReference>
<dbReference type="AlphaFoldDB" id="A0AAD1W8J0"/>
<dbReference type="Proteomes" id="UP001295444">
    <property type="component" value="Chromosome 05"/>
</dbReference>
<dbReference type="PANTHER" id="PTHR12241:SF145">
    <property type="entry name" value="TUBULIN POLYGLUTAMYLASE TTLL5"/>
    <property type="match status" value="1"/>
</dbReference>
<keyword evidence="9" id="KW-1185">Reference proteome</keyword>
<sequence length="767" mass="86259">MAGQQPRQGEPSERQEKEHQGDHPCIIWTGGSEKTPVVKFQAEGATGKVCLREVGEHYHLAYKMARIGNCPVSTMLSAHGFQKVEASSSNFNLMWTGPYINTSVFANLSKYQKINHFPNSMELGRKDLLCKNIQTLQKKHGAKTYNFLPQSYLLPNDNQEFCKVISKDQGPWISKPVSACQGRGIQIINSFSQVNRREKLLVSRYIKNPLLVDGYKFDLRLFVLVTSYDPLIIYLYEEGLTRFATDKYNPTEQNMKNQFMHLTNTSINKGNANYVRSTNPEVENHGSLWSMGALLRHLKGLGKDTATLMSKIEELVIKTIISAEGSIASVFQGTLAHRRKCFELYGFDVLVDETLKPWLLEVNLMPSLVSDGPLALKIKANLLADTLTLIGVQCQNTQQNIDKEGPTIAANVKAGYQNTAAGQTEASLFQERMKIIREVKEEEERRGGFIRIFPHKETWKRYSNLLTYKSFNNMLACHLFTKKPSEPGSSSSGLGQHSALYERKLPPLRTNHEMAQGQVSLSHSRATPKDVRRPLKNIQPRHLHAVKTSDQKASSVGVGHEQKQPLLQTKKSVSPSRSSHMSSERASKEVERQRMPILVKSKHLDNIRPHHLLATKLSDQKSSSSGPSAMYQKKLPPLQTSRPVDHVLTLKQVTKINSKKDCTQKSGYNSVSPSKVFHQSSERFPKDIVRWGLYGIRNSSKDSGSIRPVDPQPPVLESSLKSTARANIESLHHQSKILARRGSNELLNIVTGFSSTYQNLRAELDRL</sequence>
<evidence type="ECO:0000256" key="3">
    <source>
        <dbReference type="ARBA" id="ARBA00022741"/>
    </source>
</evidence>
<proteinExistence type="inferred from homology"/>
<keyword evidence="4" id="KW-0067">ATP-binding</keyword>
<comment type="similarity">
    <text evidence="1">Belongs to the tubulin--tyrosine ligase family.</text>
</comment>
<evidence type="ECO:0000256" key="5">
    <source>
        <dbReference type="ARBA" id="ARBA00041448"/>
    </source>
</evidence>
<dbReference type="PANTHER" id="PTHR12241">
    <property type="entry name" value="TUBULIN POLYGLUTAMYLASE"/>
    <property type="match status" value="1"/>
</dbReference>
<reference evidence="8" key="1">
    <citation type="submission" date="2022-03" db="EMBL/GenBank/DDBJ databases">
        <authorList>
            <person name="Alioto T."/>
            <person name="Alioto T."/>
            <person name="Gomez Garrido J."/>
        </authorList>
    </citation>
    <scope>NUCLEOTIDE SEQUENCE</scope>
</reference>
<feature type="region of interest" description="Disordered" evidence="7">
    <location>
        <begin position="1"/>
        <end position="24"/>
    </location>
</feature>
<organism evidence="8 9">
    <name type="scientific">Pelobates cultripes</name>
    <name type="common">Western spadefoot toad</name>
    <dbReference type="NCBI Taxonomy" id="61616"/>
    <lineage>
        <taxon>Eukaryota</taxon>
        <taxon>Metazoa</taxon>
        <taxon>Chordata</taxon>
        <taxon>Craniata</taxon>
        <taxon>Vertebrata</taxon>
        <taxon>Euteleostomi</taxon>
        <taxon>Amphibia</taxon>
        <taxon>Batrachia</taxon>
        <taxon>Anura</taxon>
        <taxon>Pelobatoidea</taxon>
        <taxon>Pelobatidae</taxon>
        <taxon>Pelobates</taxon>
    </lineage>
</organism>
<dbReference type="EMBL" id="OW240916">
    <property type="protein sequence ID" value="CAH2292805.1"/>
    <property type="molecule type" value="Genomic_DNA"/>
</dbReference>
<gene>
    <name evidence="8" type="ORF">PECUL_23A037532</name>
</gene>
<name>A0AAD1W8J0_PELCU</name>
<dbReference type="Pfam" id="PF03133">
    <property type="entry name" value="TTL"/>
    <property type="match status" value="1"/>
</dbReference>
<evidence type="ECO:0000256" key="4">
    <source>
        <dbReference type="ARBA" id="ARBA00022840"/>
    </source>
</evidence>
<dbReference type="Gene3D" id="3.30.470.20">
    <property type="entry name" value="ATP-grasp fold, B domain"/>
    <property type="match status" value="1"/>
</dbReference>
<dbReference type="GO" id="GO:0036064">
    <property type="term" value="C:ciliary basal body"/>
    <property type="evidence" value="ECO:0007669"/>
    <property type="project" value="TreeGrafter"/>
</dbReference>
<protein>
    <recommendedName>
        <fullName evidence="5">Tubulin--tyrosine ligase-like protein 5</fullName>
    </recommendedName>
</protein>
<evidence type="ECO:0000256" key="1">
    <source>
        <dbReference type="ARBA" id="ARBA00006820"/>
    </source>
</evidence>
<dbReference type="GO" id="GO:0070740">
    <property type="term" value="F:tubulin-glutamic acid ligase activity"/>
    <property type="evidence" value="ECO:0007669"/>
    <property type="project" value="TreeGrafter"/>
</dbReference>